<dbReference type="Proteomes" id="UP000319462">
    <property type="component" value="Chromosome 11"/>
</dbReference>
<keyword evidence="6 7" id="KW-0012">Acyltransferase</keyword>
<dbReference type="GO" id="GO:0019706">
    <property type="term" value="F:protein-cysteine S-palmitoyltransferase activity"/>
    <property type="evidence" value="ECO:0007669"/>
    <property type="project" value="UniProtKB-EC"/>
</dbReference>
<evidence type="ECO:0000313" key="10">
    <source>
        <dbReference type="EMBL" id="SYZ63658.1"/>
    </source>
</evidence>
<dbReference type="AlphaFoldDB" id="A0A3P3Z0D5"/>
<feature type="transmembrane region" description="Helical" evidence="7">
    <location>
        <begin position="360"/>
        <end position="386"/>
    </location>
</feature>
<sequence>MSAAGIQVPVPGTAAADTAVAPTMLMTLHSPAEVADSPLPIHHVQQHLLGAHGSSPYGSPPKDAAQQRSLSARGDHAPQASLVANKLGSASVCEGEGVEAETVALAEVQQRGPSPTEAGASDALLKCVGLGAVDSERNVDEEIDAKGGSKRDEASGSGSRDEIAFALSGMHDACVVANVLAPPSERFAVGRNVVSSNHGAADGIDGFESRSDQPLTSCCVDRRCYPDSWRQTRPRRHAFERPLHSYQIAGQIYCLVIVILFWSSVFSAYVLLYTQDNQDCMAELVTFAFLVLAGTIWLYGSLILISFRDCADRSNTGELCVFCRRCTRLSSKHCKACNKCVEGFDHHCKWLNMCVGRNNYTLFFCFVSGCVFSNFATLASVICLLVRWWHMLAKNHNAYFRVGPIVLCFGVLVSLGPIVYLLGFHVYLHLILKTTTYQHMVGKREETFQILVEKEPQKTQKRCFCC</sequence>
<feature type="transmembrane region" description="Helical" evidence="7">
    <location>
        <begin position="284"/>
        <end position="307"/>
    </location>
</feature>
<dbReference type="PROSITE" id="PS50216">
    <property type="entry name" value="DHHC"/>
    <property type="match status" value="1"/>
</dbReference>
<feature type="domain" description="Palmitoyltransferase DHHC" evidence="9">
    <location>
        <begin position="316"/>
        <end position="440"/>
    </location>
</feature>
<proteinExistence type="inferred from homology"/>
<keyword evidence="5 7" id="KW-0472">Membrane</keyword>
<name>A0A3P3Z0D5_LEIBR</name>
<evidence type="ECO:0000259" key="9">
    <source>
        <dbReference type="Pfam" id="PF01529"/>
    </source>
</evidence>
<evidence type="ECO:0000256" key="7">
    <source>
        <dbReference type="RuleBase" id="RU079119"/>
    </source>
</evidence>
<evidence type="ECO:0000256" key="3">
    <source>
        <dbReference type="ARBA" id="ARBA00022692"/>
    </source>
</evidence>
<dbReference type="GO" id="GO:0005783">
    <property type="term" value="C:endoplasmic reticulum"/>
    <property type="evidence" value="ECO:0007669"/>
    <property type="project" value="TreeGrafter"/>
</dbReference>
<keyword evidence="3 7" id="KW-0812">Transmembrane</keyword>
<feature type="transmembrane region" description="Helical" evidence="7">
    <location>
        <begin position="398"/>
        <end position="422"/>
    </location>
</feature>
<dbReference type="InterPro" id="IPR001594">
    <property type="entry name" value="Palmitoyltrfase_DHHC"/>
</dbReference>
<evidence type="ECO:0000313" key="11">
    <source>
        <dbReference type="Proteomes" id="UP000319462"/>
    </source>
</evidence>
<dbReference type="Pfam" id="PF01529">
    <property type="entry name" value="DHHC"/>
    <property type="match status" value="1"/>
</dbReference>
<dbReference type="GO" id="GO:0016020">
    <property type="term" value="C:membrane"/>
    <property type="evidence" value="ECO:0007669"/>
    <property type="project" value="UniProtKB-SubCell"/>
</dbReference>
<reference evidence="10 11" key="1">
    <citation type="submission" date="2018-09" db="EMBL/GenBank/DDBJ databases">
        <authorList>
            <person name="Peiro R."/>
            <person name="Begona"/>
            <person name="Cbmso G."/>
            <person name="Lopez M."/>
            <person name="Gonzalez S."/>
        </authorList>
    </citation>
    <scope>NUCLEOTIDE SEQUENCE [LARGE SCALE GENOMIC DNA]</scope>
</reference>
<dbReference type="InterPro" id="IPR039859">
    <property type="entry name" value="PFA4/ZDH16/20/ERF2-like"/>
</dbReference>
<evidence type="ECO:0000256" key="8">
    <source>
        <dbReference type="SAM" id="MobiDB-lite"/>
    </source>
</evidence>
<feature type="transmembrane region" description="Helical" evidence="7">
    <location>
        <begin position="250"/>
        <end position="272"/>
    </location>
</feature>
<comment type="similarity">
    <text evidence="7">Belongs to the DHHC palmitoyltransferase family.</text>
</comment>
<evidence type="ECO:0000256" key="6">
    <source>
        <dbReference type="ARBA" id="ARBA00023315"/>
    </source>
</evidence>
<dbReference type="PANTHER" id="PTHR22883">
    <property type="entry name" value="ZINC FINGER DHHC DOMAIN CONTAINING PROTEIN"/>
    <property type="match status" value="1"/>
</dbReference>
<evidence type="ECO:0000256" key="1">
    <source>
        <dbReference type="ARBA" id="ARBA00004141"/>
    </source>
</evidence>
<dbReference type="GO" id="GO:0005794">
    <property type="term" value="C:Golgi apparatus"/>
    <property type="evidence" value="ECO:0007669"/>
    <property type="project" value="TreeGrafter"/>
</dbReference>
<keyword evidence="2 7" id="KW-0808">Transferase</keyword>
<comment type="subcellular location">
    <subcellularLocation>
        <location evidence="1">Membrane</location>
        <topology evidence="1">Multi-pass membrane protein</topology>
    </subcellularLocation>
</comment>
<dbReference type="PANTHER" id="PTHR22883:SF448">
    <property type="entry name" value="PALMITOYLTRANSFERASE"/>
    <property type="match status" value="1"/>
</dbReference>
<dbReference type="GO" id="GO:0006612">
    <property type="term" value="P:protein targeting to membrane"/>
    <property type="evidence" value="ECO:0007669"/>
    <property type="project" value="TreeGrafter"/>
</dbReference>
<comment type="catalytic activity">
    <reaction evidence="7">
        <text>L-cysteinyl-[protein] + hexadecanoyl-CoA = S-hexadecanoyl-L-cysteinyl-[protein] + CoA</text>
        <dbReference type="Rhea" id="RHEA:36683"/>
        <dbReference type="Rhea" id="RHEA-COMP:10131"/>
        <dbReference type="Rhea" id="RHEA-COMP:11032"/>
        <dbReference type="ChEBI" id="CHEBI:29950"/>
        <dbReference type="ChEBI" id="CHEBI:57287"/>
        <dbReference type="ChEBI" id="CHEBI:57379"/>
        <dbReference type="ChEBI" id="CHEBI:74151"/>
        <dbReference type="EC" id="2.3.1.225"/>
    </reaction>
</comment>
<keyword evidence="4 7" id="KW-1133">Transmembrane helix</keyword>
<evidence type="ECO:0000256" key="4">
    <source>
        <dbReference type="ARBA" id="ARBA00022989"/>
    </source>
</evidence>
<feature type="region of interest" description="Disordered" evidence="8">
    <location>
        <begin position="50"/>
        <end position="76"/>
    </location>
</feature>
<comment type="domain">
    <text evidence="7">The DHHC domain is required for palmitoyltransferase activity.</text>
</comment>
<accession>A0A3P3Z0D5</accession>
<dbReference type="EC" id="2.3.1.225" evidence="7"/>
<gene>
    <name evidence="10" type="ORF">LBRM2904_11.1140</name>
</gene>
<dbReference type="EMBL" id="LS997610">
    <property type="protein sequence ID" value="SYZ63658.1"/>
    <property type="molecule type" value="Genomic_DNA"/>
</dbReference>
<evidence type="ECO:0000256" key="5">
    <source>
        <dbReference type="ARBA" id="ARBA00023136"/>
    </source>
</evidence>
<protein>
    <recommendedName>
        <fullName evidence="7">Palmitoyltransferase</fullName>
        <ecNumber evidence="7">2.3.1.225</ecNumber>
    </recommendedName>
</protein>
<feature type="region of interest" description="Disordered" evidence="8">
    <location>
        <begin position="139"/>
        <end position="158"/>
    </location>
</feature>
<evidence type="ECO:0000256" key="2">
    <source>
        <dbReference type="ARBA" id="ARBA00022679"/>
    </source>
</evidence>
<organism evidence="10 11">
    <name type="scientific">Leishmania braziliensis MHOM/BR/75/M2904</name>
    <dbReference type="NCBI Taxonomy" id="420245"/>
    <lineage>
        <taxon>Eukaryota</taxon>
        <taxon>Discoba</taxon>
        <taxon>Euglenozoa</taxon>
        <taxon>Kinetoplastea</taxon>
        <taxon>Metakinetoplastina</taxon>
        <taxon>Trypanosomatida</taxon>
        <taxon>Trypanosomatidae</taxon>
        <taxon>Leishmaniinae</taxon>
        <taxon>Leishmania</taxon>
        <taxon>Leishmania braziliensis species complex</taxon>
    </lineage>
</organism>